<accession>A0ABU2YHT0</accession>
<keyword evidence="1" id="KW-0812">Transmembrane</keyword>
<sequence length="125" mass="13521">MMTFIFEIACICAGILLAITHLDILDGESNFFNKIAKVLKPFNAIIGFATLIIGVLFIFKIKCIIFGLVGIACGLLLIPQRLGRLPGIGEVLQKLSNKIQPHKAIVGDIALILGVLGLFNLNPFC</sequence>
<dbReference type="Proteomes" id="UP001259492">
    <property type="component" value="Unassembled WGS sequence"/>
</dbReference>
<dbReference type="RefSeq" id="WP_311426340.1">
    <property type="nucleotide sequence ID" value="NZ_JAVRIA010000001.1"/>
</dbReference>
<proteinExistence type="predicted"/>
<dbReference type="EMBL" id="JAVRIA010000001">
    <property type="protein sequence ID" value="MDT0557577.1"/>
    <property type="molecule type" value="Genomic_DNA"/>
</dbReference>
<keyword evidence="1" id="KW-0472">Membrane</keyword>
<evidence type="ECO:0000313" key="3">
    <source>
        <dbReference type="Proteomes" id="UP001259492"/>
    </source>
</evidence>
<evidence type="ECO:0008006" key="4">
    <source>
        <dbReference type="Google" id="ProtNLM"/>
    </source>
</evidence>
<comment type="caution">
    <text evidence="2">The sequence shown here is derived from an EMBL/GenBank/DDBJ whole genome shotgun (WGS) entry which is preliminary data.</text>
</comment>
<name>A0ABU2YHT0_9FLAO</name>
<protein>
    <recommendedName>
        <fullName evidence="4">DUF4149 domain-containing protein</fullName>
    </recommendedName>
</protein>
<gene>
    <name evidence="2" type="ORF">RM697_02880</name>
</gene>
<reference evidence="2 3" key="1">
    <citation type="submission" date="2023-09" db="EMBL/GenBank/DDBJ databases">
        <authorList>
            <person name="Rey-Velasco X."/>
        </authorList>
    </citation>
    <scope>NUCLEOTIDE SEQUENCE [LARGE SCALE GENOMIC DNA]</scope>
    <source>
        <strain evidence="2 3">W332</strain>
    </source>
</reference>
<feature type="transmembrane region" description="Helical" evidence="1">
    <location>
        <begin position="102"/>
        <end position="121"/>
    </location>
</feature>
<evidence type="ECO:0000313" key="2">
    <source>
        <dbReference type="EMBL" id="MDT0557577.1"/>
    </source>
</evidence>
<feature type="transmembrane region" description="Helical" evidence="1">
    <location>
        <begin position="38"/>
        <end position="59"/>
    </location>
</feature>
<feature type="transmembrane region" description="Helical" evidence="1">
    <location>
        <begin position="64"/>
        <end position="82"/>
    </location>
</feature>
<keyword evidence="1" id="KW-1133">Transmembrane helix</keyword>
<keyword evidence="3" id="KW-1185">Reference proteome</keyword>
<organism evidence="2 3">
    <name type="scientific">Microcosmobacter mediterraneus</name>
    <dbReference type="NCBI Taxonomy" id="3075607"/>
    <lineage>
        <taxon>Bacteria</taxon>
        <taxon>Pseudomonadati</taxon>
        <taxon>Bacteroidota</taxon>
        <taxon>Flavobacteriia</taxon>
        <taxon>Flavobacteriales</taxon>
        <taxon>Flavobacteriaceae</taxon>
        <taxon>Microcosmobacter</taxon>
    </lineage>
</organism>
<evidence type="ECO:0000256" key="1">
    <source>
        <dbReference type="SAM" id="Phobius"/>
    </source>
</evidence>